<proteinExistence type="predicted"/>
<evidence type="ECO:0000256" key="6">
    <source>
        <dbReference type="ARBA" id="ARBA00023136"/>
    </source>
</evidence>
<dbReference type="Proteomes" id="UP000887565">
    <property type="component" value="Unplaced"/>
</dbReference>
<dbReference type="PANTHER" id="PTHR12289:SF38">
    <property type="entry name" value="METAXIN-2"/>
    <property type="match status" value="1"/>
</dbReference>
<accession>A0A915IXJ6</accession>
<evidence type="ECO:0000256" key="4">
    <source>
        <dbReference type="ARBA" id="ARBA00022927"/>
    </source>
</evidence>
<dbReference type="Pfam" id="PF10568">
    <property type="entry name" value="Tom37"/>
    <property type="match status" value="1"/>
</dbReference>
<evidence type="ECO:0000313" key="9">
    <source>
        <dbReference type="WBParaSite" id="nRc.2.0.1.t18553-RA"/>
    </source>
</evidence>
<keyword evidence="2" id="KW-0813">Transport</keyword>
<organism evidence="8 9">
    <name type="scientific">Romanomermis culicivorax</name>
    <name type="common">Nematode worm</name>
    <dbReference type="NCBI Taxonomy" id="13658"/>
    <lineage>
        <taxon>Eukaryota</taxon>
        <taxon>Metazoa</taxon>
        <taxon>Ecdysozoa</taxon>
        <taxon>Nematoda</taxon>
        <taxon>Enoplea</taxon>
        <taxon>Dorylaimia</taxon>
        <taxon>Mermithida</taxon>
        <taxon>Mermithoidea</taxon>
        <taxon>Mermithidae</taxon>
        <taxon>Romanomermis</taxon>
    </lineage>
</organism>
<keyword evidence="6" id="KW-0472">Membrane</keyword>
<keyword evidence="5" id="KW-0496">Mitochondrion</keyword>
<dbReference type="PANTHER" id="PTHR12289">
    <property type="entry name" value="METAXIN RELATED"/>
    <property type="match status" value="1"/>
</dbReference>
<keyword evidence="8" id="KW-1185">Reference proteome</keyword>
<dbReference type="GO" id="GO:0001401">
    <property type="term" value="C:SAM complex"/>
    <property type="evidence" value="ECO:0007669"/>
    <property type="project" value="InterPro"/>
</dbReference>
<feature type="domain" description="Mitochondrial outer membrane transport complex Sam37/metaxin N-terminal" evidence="7">
    <location>
        <begin position="2"/>
        <end position="35"/>
    </location>
</feature>
<dbReference type="GO" id="GO:0015031">
    <property type="term" value="P:protein transport"/>
    <property type="evidence" value="ECO:0007669"/>
    <property type="project" value="UniProtKB-KW"/>
</dbReference>
<dbReference type="InterPro" id="IPR050931">
    <property type="entry name" value="Mito_Protein_Transport_Metaxin"/>
</dbReference>
<keyword evidence="4" id="KW-0653">Protein transport</keyword>
<dbReference type="WBParaSite" id="nRc.2.0.1.t18553-RA">
    <property type="protein sequence ID" value="nRc.2.0.1.t18553-RA"/>
    <property type="gene ID" value="nRc.2.0.1.g18553"/>
</dbReference>
<name>A0A915IXJ6_ROMCU</name>
<dbReference type="AlphaFoldDB" id="A0A915IXJ6"/>
<evidence type="ECO:0000313" key="8">
    <source>
        <dbReference type="Proteomes" id="UP000887565"/>
    </source>
</evidence>
<dbReference type="GO" id="GO:0007005">
    <property type="term" value="P:mitochondrion organization"/>
    <property type="evidence" value="ECO:0007669"/>
    <property type="project" value="TreeGrafter"/>
</dbReference>
<sequence>IYICWNHESTYNQLTKPRYSSVYSFPLNHIVTWQRKREMQSFLRSCGWSNKSFDEVLDIVNECCRSLSTKLGENSYFILEN</sequence>
<comment type="subcellular location">
    <subcellularLocation>
        <location evidence="1">Mitochondrion outer membrane</location>
    </subcellularLocation>
</comment>
<evidence type="ECO:0000256" key="5">
    <source>
        <dbReference type="ARBA" id="ARBA00023128"/>
    </source>
</evidence>
<dbReference type="InterPro" id="IPR019564">
    <property type="entry name" value="Sam37/metaxin_N"/>
</dbReference>
<evidence type="ECO:0000256" key="2">
    <source>
        <dbReference type="ARBA" id="ARBA00022448"/>
    </source>
</evidence>
<evidence type="ECO:0000256" key="1">
    <source>
        <dbReference type="ARBA" id="ARBA00004294"/>
    </source>
</evidence>
<reference evidence="9" key="1">
    <citation type="submission" date="2022-11" db="UniProtKB">
        <authorList>
            <consortium name="WormBaseParasite"/>
        </authorList>
    </citation>
    <scope>IDENTIFICATION</scope>
</reference>
<keyword evidence="3" id="KW-1000">Mitochondrion outer membrane</keyword>
<evidence type="ECO:0000256" key="3">
    <source>
        <dbReference type="ARBA" id="ARBA00022787"/>
    </source>
</evidence>
<evidence type="ECO:0000259" key="7">
    <source>
        <dbReference type="Pfam" id="PF10568"/>
    </source>
</evidence>
<protein>
    <submittedName>
        <fullName evidence="9">Mitochondrial outer membrane transport complex Sam37/metaxin N-terminal domain-containing protein</fullName>
    </submittedName>
</protein>